<dbReference type="AlphaFoldDB" id="A0A7I8LCI6"/>
<proteinExistence type="predicted"/>
<feature type="compositionally biased region" description="Basic and acidic residues" evidence="1">
    <location>
        <begin position="1"/>
        <end position="67"/>
    </location>
</feature>
<evidence type="ECO:0000313" key="2">
    <source>
        <dbReference type="EMBL" id="CAA7407711.1"/>
    </source>
</evidence>
<keyword evidence="3" id="KW-1185">Reference proteome</keyword>
<dbReference type="EMBL" id="LR746277">
    <property type="protein sequence ID" value="CAA7407711.1"/>
    <property type="molecule type" value="Genomic_DNA"/>
</dbReference>
<accession>A0A7I8LCI6</accession>
<sequence>MEREKGAEREGVSERARERESEKERMRGTWQRREREERGFRREREKGGSVGERERMRKKMRGYDHRTKSMTSKALSLDMDNLDIC</sequence>
<name>A0A7I8LCI6_SPIIN</name>
<organism evidence="2 3">
    <name type="scientific">Spirodela intermedia</name>
    <name type="common">Intermediate duckweed</name>
    <dbReference type="NCBI Taxonomy" id="51605"/>
    <lineage>
        <taxon>Eukaryota</taxon>
        <taxon>Viridiplantae</taxon>
        <taxon>Streptophyta</taxon>
        <taxon>Embryophyta</taxon>
        <taxon>Tracheophyta</taxon>
        <taxon>Spermatophyta</taxon>
        <taxon>Magnoliopsida</taxon>
        <taxon>Liliopsida</taxon>
        <taxon>Araceae</taxon>
        <taxon>Lemnoideae</taxon>
        <taxon>Spirodela</taxon>
    </lineage>
</organism>
<protein>
    <submittedName>
        <fullName evidence="2">Uncharacterized protein</fullName>
    </submittedName>
</protein>
<gene>
    <name evidence="2" type="ORF">SI8410_14018389</name>
</gene>
<evidence type="ECO:0000313" key="3">
    <source>
        <dbReference type="Proteomes" id="UP000663760"/>
    </source>
</evidence>
<evidence type="ECO:0000256" key="1">
    <source>
        <dbReference type="SAM" id="MobiDB-lite"/>
    </source>
</evidence>
<reference evidence="2" key="1">
    <citation type="submission" date="2020-02" db="EMBL/GenBank/DDBJ databases">
        <authorList>
            <person name="Scholz U."/>
            <person name="Mascher M."/>
            <person name="Fiebig A."/>
        </authorList>
    </citation>
    <scope>NUCLEOTIDE SEQUENCE</scope>
</reference>
<dbReference type="Proteomes" id="UP000663760">
    <property type="component" value="Chromosome 14"/>
</dbReference>
<feature type="region of interest" description="Disordered" evidence="1">
    <location>
        <begin position="1"/>
        <end position="70"/>
    </location>
</feature>